<dbReference type="InterPro" id="IPR052538">
    <property type="entry name" value="Flavonoid_dioxygenase-like"/>
</dbReference>
<dbReference type="PANTHER" id="PTHR43346">
    <property type="entry name" value="LIGAND BINDING DOMAIN PROTEIN, PUTATIVE (AFU_ORTHOLOGUE AFUA_6G14370)-RELATED"/>
    <property type="match status" value="1"/>
</dbReference>
<dbReference type="PANTHER" id="PTHR43346:SF1">
    <property type="entry name" value="QUERCETIN 2,3-DIOXYGENASE-RELATED"/>
    <property type="match status" value="1"/>
</dbReference>
<reference evidence="3" key="1">
    <citation type="journal article" date="2019" name="Int. J. Syst. Evol. Microbiol.">
        <title>The Global Catalogue of Microorganisms (GCM) 10K type strain sequencing project: providing services to taxonomists for standard genome sequencing and annotation.</title>
        <authorList>
            <consortium name="The Broad Institute Genomics Platform"/>
            <consortium name="The Broad Institute Genome Sequencing Center for Infectious Disease"/>
            <person name="Wu L."/>
            <person name="Ma J."/>
        </authorList>
    </citation>
    <scope>NUCLEOTIDE SEQUENCE [LARGE SCALE GENOMIC DNA]</scope>
    <source>
        <strain evidence="3">CCUG 56331</strain>
    </source>
</reference>
<comment type="caution">
    <text evidence="2">The sequence shown here is derived from an EMBL/GenBank/DDBJ whole genome shotgun (WGS) entry which is preliminary data.</text>
</comment>
<accession>A0ABW0RB55</accession>
<feature type="domain" description="Cupin type-2" evidence="1">
    <location>
        <begin position="117"/>
        <end position="192"/>
    </location>
</feature>
<proteinExistence type="predicted"/>
<dbReference type="InterPro" id="IPR014710">
    <property type="entry name" value="RmlC-like_jellyroll"/>
</dbReference>
<dbReference type="Pfam" id="PF07883">
    <property type="entry name" value="Cupin_2"/>
    <property type="match status" value="1"/>
</dbReference>
<dbReference type="Gene3D" id="2.60.120.10">
    <property type="entry name" value="Jelly Rolls"/>
    <property type="match status" value="1"/>
</dbReference>
<dbReference type="RefSeq" id="WP_342580384.1">
    <property type="nucleotide sequence ID" value="NZ_JBHSNQ010000067.1"/>
</dbReference>
<evidence type="ECO:0000313" key="3">
    <source>
        <dbReference type="Proteomes" id="UP001595978"/>
    </source>
</evidence>
<gene>
    <name evidence="2" type="ORF">ACFPOH_07725</name>
</gene>
<dbReference type="SUPFAM" id="SSF51182">
    <property type="entry name" value="RmlC-like cupins"/>
    <property type="match status" value="1"/>
</dbReference>
<dbReference type="CDD" id="cd02223">
    <property type="entry name" value="cupin_Bh2720-like"/>
    <property type="match status" value="1"/>
</dbReference>
<dbReference type="Proteomes" id="UP001595978">
    <property type="component" value="Unassembled WGS sequence"/>
</dbReference>
<protein>
    <submittedName>
        <fullName evidence="2">Cupin domain-containing protein</fullName>
    </submittedName>
</protein>
<evidence type="ECO:0000313" key="2">
    <source>
        <dbReference type="EMBL" id="MFC5541648.1"/>
    </source>
</evidence>
<dbReference type="InterPro" id="IPR011051">
    <property type="entry name" value="RmlC_Cupin_sf"/>
</dbReference>
<sequence>MNYFHPYYYNTPMPYGYGNPQDMQYQHYRNANMNPHDMQYWNYPHMNPWMPNDMNSNYWFPEMNPDVYGKESSSFKHTGHIIDRGPAPYTVDIEEAAKKNRTYRTALWTGPHLQVTLMSLHPGEDIGLEIHPHTDQFLRIEQGEGIVEMGRSRNHLNYRRKVNEDTAIMVPAGTWHNVINTGKVPLKLYSIYAPPHHPHGTVHRTKADAMAGENHHY</sequence>
<evidence type="ECO:0000259" key="1">
    <source>
        <dbReference type="Pfam" id="PF07883"/>
    </source>
</evidence>
<organism evidence="2 3">
    <name type="scientific">Ureibacillus suwonensis</name>
    <dbReference type="NCBI Taxonomy" id="313007"/>
    <lineage>
        <taxon>Bacteria</taxon>
        <taxon>Bacillati</taxon>
        <taxon>Bacillota</taxon>
        <taxon>Bacilli</taxon>
        <taxon>Bacillales</taxon>
        <taxon>Caryophanaceae</taxon>
        <taxon>Ureibacillus</taxon>
    </lineage>
</organism>
<dbReference type="EMBL" id="JBHSNQ010000067">
    <property type="protein sequence ID" value="MFC5541648.1"/>
    <property type="molecule type" value="Genomic_DNA"/>
</dbReference>
<name>A0ABW0RB55_9BACL</name>
<keyword evidence="3" id="KW-1185">Reference proteome</keyword>
<dbReference type="InterPro" id="IPR013096">
    <property type="entry name" value="Cupin_2"/>
</dbReference>